<dbReference type="PANTHER" id="PTHR40763:SF4">
    <property type="entry name" value="DUF1707 DOMAIN-CONTAINING PROTEIN"/>
    <property type="match status" value="1"/>
</dbReference>
<protein>
    <submittedName>
        <fullName evidence="3">Uncharacterized protein DUF1707</fullName>
    </submittedName>
</protein>
<feature type="compositionally biased region" description="Basic and acidic residues" evidence="1">
    <location>
        <begin position="7"/>
        <end position="21"/>
    </location>
</feature>
<dbReference type="PANTHER" id="PTHR40763">
    <property type="entry name" value="MEMBRANE PROTEIN-RELATED"/>
    <property type="match status" value="1"/>
</dbReference>
<accession>A0A2T0Q0I9</accession>
<comment type="caution">
    <text evidence="3">The sequence shown here is derived from an EMBL/GenBank/DDBJ whole genome shotgun (WGS) entry which is preliminary data.</text>
</comment>
<proteinExistence type="predicted"/>
<dbReference type="EMBL" id="PVZC01000006">
    <property type="protein sequence ID" value="PRX97225.1"/>
    <property type="molecule type" value="Genomic_DNA"/>
</dbReference>
<dbReference type="Proteomes" id="UP000237846">
    <property type="component" value="Unassembled WGS sequence"/>
</dbReference>
<feature type="region of interest" description="Disordered" evidence="1">
    <location>
        <begin position="1"/>
        <end position="21"/>
    </location>
</feature>
<feature type="domain" description="DUF1707" evidence="2">
    <location>
        <begin position="13"/>
        <end position="65"/>
    </location>
</feature>
<evidence type="ECO:0000259" key="2">
    <source>
        <dbReference type="Pfam" id="PF08044"/>
    </source>
</evidence>
<gene>
    <name evidence="3" type="ORF">CLV72_106261</name>
</gene>
<organism evidence="3 4">
    <name type="scientific">Allonocardiopsis opalescens</name>
    <dbReference type="NCBI Taxonomy" id="1144618"/>
    <lineage>
        <taxon>Bacteria</taxon>
        <taxon>Bacillati</taxon>
        <taxon>Actinomycetota</taxon>
        <taxon>Actinomycetes</taxon>
        <taxon>Streptosporangiales</taxon>
        <taxon>Allonocardiopsis</taxon>
    </lineage>
</organism>
<dbReference type="RefSeq" id="WP_106249099.1">
    <property type="nucleotide sequence ID" value="NZ_PVZC01000006.1"/>
</dbReference>
<keyword evidence="4" id="KW-1185">Reference proteome</keyword>
<evidence type="ECO:0000313" key="4">
    <source>
        <dbReference type="Proteomes" id="UP000237846"/>
    </source>
</evidence>
<evidence type="ECO:0000256" key="1">
    <source>
        <dbReference type="SAM" id="MobiDB-lite"/>
    </source>
</evidence>
<dbReference type="AlphaFoldDB" id="A0A2T0Q0I9"/>
<evidence type="ECO:0000313" key="3">
    <source>
        <dbReference type="EMBL" id="PRX97225.1"/>
    </source>
</evidence>
<dbReference type="InterPro" id="IPR012551">
    <property type="entry name" value="DUF1707_SHOCT-like"/>
</dbReference>
<dbReference type="Pfam" id="PF08044">
    <property type="entry name" value="DUF1707"/>
    <property type="match status" value="1"/>
</dbReference>
<reference evidence="3 4" key="1">
    <citation type="submission" date="2018-03" db="EMBL/GenBank/DDBJ databases">
        <title>Genomic Encyclopedia of Archaeal and Bacterial Type Strains, Phase II (KMG-II): from individual species to whole genera.</title>
        <authorList>
            <person name="Goeker M."/>
        </authorList>
    </citation>
    <scope>NUCLEOTIDE SEQUENCE [LARGE SCALE GENOMIC DNA]</scope>
    <source>
        <strain evidence="3 4">DSM 45601</strain>
    </source>
</reference>
<sequence length="217" mass="23033">MSEPPEPADRRQMRASDADRDKVAEVLREAAAEGRLDLAELDERIDALYRARTYAELEPITRDLPAQSRAAAARPAAHPAPARRIGGRATSSSAFAIMSGAARKGRWTIGERFTSGAFWGGVEIDLREADFAAETVAISAYAFQAGIHIIVPEDVEVDMRGIGVMGGFGSAAGSGTGTGPTIVVKGFALMGGVSVTRKPRQQRPGELDRSGRPGIEE</sequence>
<dbReference type="OrthoDB" id="3625082at2"/>
<name>A0A2T0Q0I9_9ACTN</name>
<feature type="compositionally biased region" description="Basic and acidic residues" evidence="1">
    <location>
        <begin position="203"/>
        <end position="217"/>
    </location>
</feature>
<feature type="region of interest" description="Disordered" evidence="1">
    <location>
        <begin position="195"/>
        <end position="217"/>
    </location>
</feature>